<sequence>MNHIFESSSSESEIIPLKKLKLRRPTIIGSAFSSSNVETPLSSPIVDPPPSSPEVRASPSSSEVRTSPSTLRMGSDEEGDFTSSSGMWTRCTIKREN</sequence>
<reference evidence="2 3" key="1">
    <citation type="submission" date="2024-05" db="EMBL/GenBank/DDBJ databases">
        <title>Genetic variation in Jamaican populations of the coffee berry borer (Hypothenemus hampei).</title>
        <authorList>
            <person name="Errbii M."/>
            <person name="Myrie A."/>
        </authorList>
    </citation>
    <scope>NUCLEOTIDE SEQUENCE [LARGE SCALE GENOMIC DNA]</scope>
    <source>
        <strain evidence="2">JA-Hopewell-2020-01-JO</strain>
        <tissue evidence="2">Whole body</tissue>
    </source>
</reference>
<dbReference type="AlphaFoldDB" id="A0ABD1EFJ8"/>
<evidence type="ECO:0000313" key="2">
    <source>
        <dbReference type="EMBL" id="KAL1493303.1"/>
    </source>
</evidence>
<name>A0ABD1EFJ8_HYPHA</name>
<comment type="caution">
    <text evidence="2">The sequence shown here is derived from an EMBL/GenBank/DDBJ whole genome shotgun (WGS) entry which is preliminary data.</text>
</comment>
<organism evidence="2 3">
    <name type="scientific">Hypothenemus hampei</name>
    <name type="common">Coffee berry borer</name>
    <dbReference type="NCBI Taxonomy" id="57062"/>
    <lineage>
        <taxon>Eukaryota</taxon>
        <taxon>Metazoa</taxon>
        <taxon>Ecdysozoa</taxon>
        <taxon>Arthropoda</taxon>
        <taxon>Hexapoda</taxon>
        <taxon>Insecta</taxon>
        <taxon>Pterygota</taxon>
        <taxon>Neoptera</taxon>
        <taxon>Endopterygota</taxon>
        <taxon>Coleoptera</taxon>
        <taxon>Polyphaga</taxon>
        <taxon>Cucujiformia</taxon>
        <taxon>Curculionidae</taxon>
        <taxon>Scolytinae</taxon>
        <taxon>Hypothenemus</taxon>
    </lineage>
</organism>
<dbReference type="EMBL" id="JBDJPC010000008">
    <property type="protein sequence ID" value="KAL1493303.1"/>
    <property type="molecule type" value="Genomic_DNA"/>
</dbReference>
<proteinExistence type="predicted"/>
<evidence type="ECO:0000256" key="1">
    <source>
        <dbReference type="SAM" id="MobiDB-lite"/>
    </source>
</evidence>
<gene>
    <name evidence="2" type="ORF">ABEB36_011382</name>
</gene>
<keyword evidence="3" id="KW-1185">Reference proteome</keyword>
<accession>A0ABD1EFJ8</accession>
<protein>
    <submittedName>
        <fullName evidence="2">Uncharacterized protein</fullName>
    </submittedName>
</protein>
<dbReference type="Proteomes" id="UP001566132">
    <property type="component" value="Unassembled WGS sequence"/>
</dbReference>
<feature type="region of interest" description="Disordered" evidence="1">
    <location>
        <begin position="31"/>
        <end position="97"/>
    </location>
</feature>
<feature type="compositionally biased region" description="Low complexity" evidence="1">
    <location>
        <begin position="53"/>
        <end position="70"/>
    </location>
</feature>
<evidence type="ECO:0000313" key="3">
    <source>
        <dbReference type="Proteomes" id="UP001566132"/>
    </source>
</evidence>